<protein>
    <submittedName>
        <fullName evidence="2">Uncharacterized protein</fullName>
    </submittedName>
</protein>
<name>A0A1H5WC03_9FLAO</name>
<accession>A0A1H5WC03</accession>
<dbReference type="OrthoDB" id="1261497at2"/>
<keyword evidence="1" id="KW-0812">Transmembrane</keyword>
<reference evidence="3" key="1">
    <citation type="submission" date="2016-10" db="EMBL/GenBank/DDBJ databases">
        <authorList>
            <person name="Varghese N."/>
            <person name="Submissions S."/>
        </authorList>
    </citation>
    <scope>NUCLEOTIDE SEQUENCE [LARGE SCALE GENOMIC DNA]</scope>
    <source>
        <strain evidence="3">DSM 21580</strain>
    </source>
</reference>
<evidence type="ECO:0000313" key="3">
    <source>
        <dbReference type="Proteomes" id="UP000236738"/>
    </source>
</evidence>
<dbReference type="AlphaFoldDB" id="A0A1H5WC03"/>
<keyword evidence="1" id="KW-1133">Transmembrane helix</keyword>
<gene>
    <name evidence="2" type="ORF">SAMN05421847_1158</name>
</gene>
<feature type="transmembrane region" description="Helical" evidence="1">
    <location>
        <begin position="12"/>
        <end position="32"/>
    </location>
</feature>
<proteinExistence type="predicted"/>
<feature type="transmembrane region" description="Helical" evidence="1">
    <location>
        <begin position="74"/>
        <end position="93"/>
    </location>
</feature>
<sequence>MKNYPLLIPKKIALLISITGFFAIFFGILLKISHWYFGLVTGDILIPFGVILTYSIWFVVLNDLLNNYVKNKNLWLIGMFLFSGAIANFYLYFRESILKDS</sequence>
<organism evidence="2 3">
    <name type="scientific">Halpernia humi</name>
    <dbReference type="NCBI Taxonomy" id="493375"/>
    <lineage>
        <taxon>Bacteria</taxon>
        <taxon>Pseudomonadati</taxon>
        <taxon>Bacteroidota</taxon>
        <taxon>Flavobacteriia</taxon>
        <taxon>Flavobacteriales</taxon>
        <taxon>Weeksellaceae</taxon>
        <taxon>Chryseobacterium group</taxon>
        <taxon>Halpernia</taxon>
    </lineage>
</organism>
<keyword evidence="3" id="KW-1185">Reference proteome</keyword>
<feature type="transmembrane region" description="Helical" evidence="1">
    <location>
        <begin position="44"/>
        <end position="62"/>
    </location>
</feature>
<evidence type="ECO:0000313" key="2">
    <source>
        <dbReference type="EMBL" id="SEF96985.1"/>
    </source>
</evidence>
<dbReference type="EMBL" id="FNUS01000002">
    <property type="protein sequence ID" value="SEF96985.1"/>
    <property type="molecule type" value="Genomic_DNA"/>
</dbReference>
<keyword evidence="1" id="KW-0472">Membrane</keyword>
<evidence type="ECO:0000256" key="1">
    <source>
        <dbReference type="SAM" id="Phobius"/>
    </source>
</evidence>
<dbReference type="Proteomes" id="UP000236738">
    <property type="component" value="Unassembled WGS sequence"/>
</dbReference>
<dbReference type="RefSeq" id="WP_103913159.1">
    <property type="nucleotide sequence ID" value="NZ_FNUS01000002.1"/>
</dbReference>